<comment type="caution">
    <text evidence="1">The sequence shown here is derived from an EMBL/GenBank/DDBJ whole genome shotgun (WGS) entry which is preliminary data.</text>
</comment>
<gene>
    <name evidence="1" type="ORF">PHPALM_4206</name>
</gene>
<protein>
    <submittedName>
        <fullName evidence="1">Uncharacterized protein</fullName>
    </submittedName>
</protein>
<keyword evidence="2" id="KW-1185">Reference proteome</keyword>
<evidence type="ECO:0000313" key="1">
    <source>
        <dbReference type="EMBL" id="POM78284.1"/>
    </source>
</evidence>
<dbReference type="AlphaFoldDB" id="A0A2P4YKE2"/>
<dbReference type="OrthoDB" id="167344at2759"/>
<dbReference type="Proteomes" id="UP000237271">
    <property type="component" value="Unassembled WGS sequence"/>
</dbReference>
<dbReference type="EMBL" id="NCKW01002067">
    <property type="protein sequence ID" value="POM78284.1"/>
    <property type="molecule type" value="Genomic_DNA"/>
</dbReference>
<proteinExistence type="predicted"/>
<sequence length="209" mass="24149">MKSSILKEPNVWADLISRWGGKVHQVVRKHSAKPFTNSKRNKSNAKQKTRSVVILLPRPWTTVDLFGPLLMKYRLNKARMRSGQNSNDVWLLDNRIWIPQQANELTLRLIVISHCGANGHRGMDVMESHLLCLYERPVGFSLGDYVLRSRVDEKLQSNKLLVTWVGPYRVTAFFEYYFTVEHLVTRKTLNLHPSLLKMYAGDSLQDTAE</sequence>
<organism evidence="1 2">
    <name type="scientific">Phytophthora palmivora</name>
    <dbReference type="NCBI Taxonomy" id="4796"/>
    <lineage>
        <taxon>Eukaryota</taxon>
        <taxon>Sar</taxon>
        <taxon>Stramenopiles</taxon>
        <taxon>Oomycota</taxon>
        <taxon>Peronosporomycetes</taxon>
        <taxon>Peronosporales</taxon>
        <taxon>Peronosporaceae</taxon>
        <taxon>Phytophthora</taxon>
    </lineage>
</organism>
<evidence type="ECO:0000313" key="2">
    <source>
        <dbReference type="Proteomes" id="UP000237271"/>
    </source>
</evidence>
<reference evidence="1 2" key="1">
    <citation type="journal article" date="2017" name="Genome Biol. Evol.">
        <title>Phytophthora megakarya and P. palmivora, closely related causal agents of cacao black pod rot, underwent increases in genome sizes and gene numbers by different mechanisms.</title>
        <authorList>
            <person name="Ali S.S."/>
            <person name="Shao J."/>
            <person name="Lary D.J."/>
            <person name="Kronmiller B."/>
            <person name="Shen D."/>
            <person name="Strem M.D."/>
            <person name="Amoako-Attah I."/>
            <person name="Akrofi A.Y."/>
            <person name="Begoude B.A."/>
            <person name="Ten Hoopen G.M."/>
            <person name="Coulibaly K."/>
            <person name="Kebe B.I."/>
            <person name="Melnick R.L."/>
            <person name="Guiltinan M.J."/>
            <person name="Tyler B.M."/>
            <person name="Meinhardt L.W."/>
            <person name="Bailey B.A."/>
        </authorList>
    </citation>
    <scope>NUCLEOTIDE SEQUENCE [LARGE SCALE GENOMIC DNA]</scope>
    <source>
        <strain evidence="2">sbr112.9</strain>
    </source>
</reference>
<name>A0A2P4YKE2_9STRA</name>
<accession>A0A2P4YKE2</accession>